<name>A0ABR7EU09_9FIRM</name>
<proteinExistence type="predicted"/>
<reference evidence="2 3" key="1">
    <citation type="submission" date="2020-08" db="EMBL/GenBank/DDBJ databases">
        <title>Genome public.</title>
        <authorList>
            <person name="Liu C."/>
            <person name="Sun Q."/>
        </authorList>
    </citation>
    <scope>NUCLEOTIDE SEQUENCE [LARGE SCALE GENOMIC DNA]</scope>
    <source>
        <strain evidence="2 3">NSJ-36</strain>
    </source>
</reference>
<dbReference type="Proteomes" id="UP000647235">
    <property type="component" value="Unassembled WGS sequence"/>
</dbReference>
<organism evidence="2 3">
    <name type="scientific">Dorea hominis</name>
    <dbReference type="NCBI Taxonomy" id="2763040"/>
    <lineage>
        <taxon>Bacteria</taxon>
        <taxon>Bacillati</taxon>
        <taxon>Bacillota</taxon>
        <taxon>Clostridia</taxon>
        <taxon>Lachnospirales</taxon>
        <taxon>Lachnospiraceae</taxon>
        <taxon>Dorea</taxon>
    </lineage>
</organism>
<dbReference type="InterPro" id="IPR003343">
    <property type="entry name" value="Big_2"/>
</dbReference>
<evidence type="ECO:0000259" key="1">
    <source>
        <dbReference type="Pfam" id="PF02368"/>
    </source>
</evidence>
<dbReference type="Gene3D" id="2.60.40.1080">
    <property type="match status" value="1"/>
</dbReference>
<gene>
    <name evidence="2" type="ORF">H8S07_06040</name>
</gene>
<keyword evidence="3" id="KW-1185">Reference proteome</keyword>
<comment type="caution">
    <text evidence="2">The sequence shown here is derived from an EMBL/GenBank/DDBJ whole genome shotgun (WGS) entry which is preliminary data.</text>
</comment>
<dbReference type="InterPro" id="IPR013783">
    <property type="entry name" value="Ig-like_fold"/>
</dbReference>
<dbReference type="SUPFAM" id="SSF49373">
    <property type="entry name" value="Invasin/intimin cell-adhesion fragments"/>
    <property type="match status" value="1"/>
</dbReference>
<sequence>MEVTKEQDGNLFYINPLYSFSMKKGTSRSISYSIYNGFVNVPLVAGGMKYTVYTPSVCKVSASGKVTGLKAGKTKIKVAPQAAPSLAKTFTVTVKGSSLAKVSWGKCRRSSKTVLLQWKKVKGATAYEIYRYKNKKWVKVTTAGKTSYKYKNAPKNGSYKVRALKKSGNKKIYGSFSAVKKIR</sequence>
<dbReference type="RefSeq" id="WP_186855658.1">
    <property type="nucleotide sequence ID" value="NZ_JACOOY010000006.1"/>
</dbReference>
<dbReference type="InterPro" id="IPR008964">
    <property type="entry name" value="Invasin/intimin_cell_adhesion"/>
</dbReference>
<accession>A0ABR7EU09</accession>
<dbReference type="Pfam" id="PF02368">
    <property type="entry name" value="Big_2"/>
    <property type="match status" value="1"/>
</dbReference>
<protein>
    <submittedName>
        <fullName evidence="2">Ig-like domain-containing protein</fullName>
    </submittedName>
</protein>
<feature type="domain" description="BIG2" evidence="1">
    <location>
        <begin position="49"/>
        <end position="88"/>
    </location>
</feature>
<evidence type="ECO:0000313" key="2">
    <source>
        <dbReference type="EMBL" id="MBC5664837.1"/>
    </source>
</evidence>
<dbReference type="EMBL" id="JACOOY010000006">
    <property type="protein sequence ID" value="MBC5664837.1"/>
    <property type="molecule type" value="Genomic_DNA"/>
</dbReference>
<evidence type="ECO:0000313" key="3">
    <source>
        <dbReference type="Proteomes" id="UP000647235"/>
    </source>
</evidence>
<dbReference type="Gene3D" id="2.60.40.10">
    <property type="entry name" value="Immunoglobulins"/>
    <property type="match status" value="1"/>
</dbReference>